<dbReference type="PANTHER" id="PTHR20842:SF0">
    <property type="entry name" value="ALPHA-ASPARTYL DIPEPTIDASE"/>
    <property type="match status" value="1"/>
</dbReference>
<organism evidence="5 6">
    <name type="scientific">Maledivibacter halophilus</name>
    <dbReference type="NCBI Taxonomy" id="36842"/>
    <lineage>
        <taxon>Bacteria</taxon>
        <taxon>Bacillati</taxon>
        <taxon>Bacillota</taxon>
        <taxon>Clostridia</taxon>
        <taxon>Peptostreptococcales</taxon>
        <taxon>Caminicellaceae</taxon>
        <taxon>Maledivibacter</taxon>
    </lineage>
</organism>
<dbReference type="Pfam" id="PF03575">
    <property type="entry name" value="Peptidase_S51"/>
    <property type="match status" value="2"/>
</dbReference>
<keyword evidence="4" id="KW-0720">Serine protease</keyword>
<dbReference type="GO" id="GO:0006508">
    <property type="term" value="P:proteolysis"/>
    <property type="evidence" value="ECO:0007669"/>
    <property type="project" value="UniProtKB-KW"/>
</dbReference>
<evidence type="ECO:0000256" key="3">
    <source>
        <dbReference type="ARBA" id="ARBA00022801"/>
    </source>
</evidence>
<evidence type="ECO:0000313" key="6">
    <source>
        <dbReference type="Proteomes" id="UP000190285"/>
    </source>
</evidence>
<evidence type="ECO:0000256" key="2">
    <source>
        <dbReference type="ARBA" id="ARBA00022670"/>
    </source>
</evidence>
<reference evidence="5 6" key="1">
    <citation type="submission" date="2017-02" db="EMBL/GenBank/DDBJ databases">
        <authorList>
            <person name="Peterson S.W."/>
        </authorList>
    </citation>
    <scope>NUCLEOTIDE SEQUENCE [LARGE SCALE GENOMIC DNA]</scope>
    <source>
        <strain evidence="5 6">M1</strain>
    </source>
</reference>
<dbReference type="STRING" id="36842.SAMN02194393_03670"/>
<dbReference type="AlphaFoldDB" id="A0A1T5M180"/>
<keyword evidence="2" id="KW-0645">Protease</keyword>
<dbReference type="Proteomes" id="UP000190285">
    <property type="component" value="Unassembled WGS sequence"/>
</dbReference>
<keyword evidence="3" id="KW-0378">Hydrolase</keyword>
<dbReference type="RefSeq" id="WP_079493536.1">
    <property type="nucleotide sequence ID" value="NZ_FUZT01000009.1"/>
</dbReference>
<dbReference type="SUPFAM" id="SSF52317">
    <property type="entry name" value="Class I glutamine amidotransferase-like"/>
    <property type="match status" value="1"/>
</dbReference>
<evidence type="ECO:0000256" key="4">
    <source>
        <dbReference type="ARBA" id="ARBA00022825"/>
    </source>
</evidence>
<comment type="similarity">
    <text evidence="1">Belongs to the peptidase S51 family.</text>
</comment>
<protein>
    <submittedName>
        <fullName evidence="5">Peptidase E</fullName>
    </submittedName>
</protein>
<evidence type="ECO:0000256" key="1">
    <source>
        <dbReference type="ARBA" id="ARBA00006534"/>
    </source>
</evidence>
<dbReference type="GO" id="GO:0008236">
    <property type="term" value="F:serine-type peptidase activity"/>
    <property type="evidence" value="ECO:0007669"/>
    <property type="project" value="UniProtKB-KW"/>
</dbReference>
<accession>A0A1T5M180</accession>
<keyword evidence="6" id="KW-1185">Reference proteome</keyword>
<dbReference type="InterPro" id="IPR029062">
    <property type="entry name" value="Class_I_gatase-like"/>
</dbReference>
<dbReference type="InterPro" id="IPR005320">
    <property type="entry name" value="Peptidase_S51"/>
</dbReference>
<sequence>MRYIFAIGGGEISELETFGIDKKIVEAAKKAKPNVLFIPTASGEPQGYIDSFNNVYGKKLGCKTDVLLLLEGKILCGLSAGSICWFKSGHGDSESFETEGKWNYIRVEGINLLDAMHCPHYNEDNREEDFSKKILEYDEIGIAIDNNCAIEFKENSYRVHKTEKEAKAYKVYLDKGQIIKEELVNITEYKSVKRVVL</sequence>
<dbReference type="OrthoDB" id="9778515at2"/>
<dbReference type="Gene3D" id="3.40.50.880">
    <property type="match status" value="2"/>
</dbReference>
<proteinExistence type="inferred from homology"/>
<dbReference type="EMBL" id="FUZT01000009">
    <property type="protein sequence ID" value="SKC81873.1"/>
    <property type="molecule type" value="Genomic_DNA"/>
</dbReference>
<name>A0A1T5M180_9FIRM</name>
<gene>
    <name evidence="5" type="ORF">SAMN02194393_03670</name>
</gene>
<evidence type="ECO:0000313" key="5">
    <source>
        <dbReference type="EMBL" id="SKC81873.1"/>
    </source>
</evidence>
<dbReference type="PANTHER" id="PTHR20842">
    <property type="entry name" value="PROTEASE S51 ALPHA-ASPARTYL DIPEPTIDASE"/>
    <property type="match status" value="1"/>
</dbReference>